<organism evidence="3 4">
    <name type="scientific">Psylliodes chrysocephalus</name>
    <dbReference type="NCBI Taxonomy" id="3402493"/>
    <lineage>
        <taxon>Eukaryota</taxon>
        <taxon>Metazoa</taxon>
        <taxon>Ecdysozoa</taxon>
        <taxon>Arthropoda</taxon>
        <taxon>Hexapoda</taxon>
        <taxon>Insecta</taxon>
        <taxon>Pterygota</taxon>
        <taxon>Neoptera</taxon>
        <taxon>Endopterygota</taxon>
        <taxon>Coleoptera</taxon>
        <taxon>Polyphaga</taxon>
        <taxon>Cucujiformia</taxon>
        <taxon>Chrysomeloidea</taxon>
        <taxon>Chrysomelidae</taxon>
        <taxon>Galerucinae</taxon>
        <taxon>Alticini</taxon>
        <taxon>Psylliodes</taxon>
    </lineage>
</organism>
<feature type="region of interest" description="Disordered" evidence="1">
    <location>
        <begin position="260"/>
        <end position="310"/>
    </location>
</feature>
<dbReference type="OrthoDB" id="6376010at2759"/>
<sequence length="310" mass="28935">MFPEGHRFFPVTATLFTVTLARPQYNYPTPSQLPSGNYGAPSGGGFGGGIGGGGLGGGIGGGGLGGGIGGGGIGGGIGGGGIGGGIGGGGISEGISGGGISGGGIGGGGIGGGGIGGGGLGGSGFGGGIGGGGGGGVLVQKHIYVHVAPPEPEEIRPQGPISVGQATKHYKIIFIKAPSAPAPTAQSIALAAQNQEKTIIYVLVKKPEAGADISIPTIAPTQPSKPEVYFIKYKAKNEVVGGGTSIGTSGSSIGGTTGIGGPIETGSSGSNIGSSIQTGSSGISNIGVGTGSIGGRPSTQYGPPGQSGPY</sequence>
<proteinExistence type="predicted"/>
<dbReference type="GO" id="GO:0062129">
    <property type="term" value="C:chitin-based extracellular matrix"/>
    <property type="evidence" value="ECO:0007669"/>
    <property type="project" value="TreeGrafter"/>
</dbReference>
<keyword evidence="4" id="KW-1185">Reference proteome</keyword>
<protein>
    <recommendedName>
        <fullName evidence="2">DUF243 domain-containing protein</fullName>
    </recommendedName>
</protein>
<evidence type="ECO:0000313" key="4">
    <source>
        <dbReference type="Proteomes" id="UP001153636"/>
    </source>
</evidence>
<dbReference type="SMART" id="SM00690">
    <property type="entry name" value="DM5"/>
    <property type="match status" value="1"/>
</dbReference>
<evidence type="ECO:0000256" key="1">
    <source>
        <dbReference type="SAM" id="MobiDB-lite"/>
    </source>
</evidence>
<dbReference type="GO" id="GO:0040003">
    <property type="term" value="P:chitin-based cuticle development"/>
    <property type="evidence" value="ECO:0007669"/>
    <property type="project" value="TreeGrafter"/>
</dbReference>
<reference evidence="3" key="1">
    <citation type="submission" date="2022-01" db="EMBL/GenBank/DDBJ databases">
        <authorList>
            <person name="King R."/>
        </authorList>
    </citation>
    <scope>NUCLEOTIDE SEQUENCE</scope>
</reference>
<dbReference type="PANTHER" id="PTHR31927:SF16">
    <property type="entry name" value="LP07342P"/>
    <property type="match status" value="1"/>
</dbReference>
<feature type="compositionally biased region" description="Low complexity" evidence="1">
    <location>
        <begin position="264"/>
        <end position="287"/>
    </location>
</feature>
<dbReference type="Pfam" id="PF03103">
    <property type="entry name" value="DUF243"/>
    <property type="match status" value="1"/>
</dbReference>
<feature type="domain" description="DUF243" evidence="2">
    <location>
        <begin position="137"/>
        <end position="236"/>
    </location>
</feature>
<evidence type="ECO:0000259" key="2">
    <source>
        <dbReference type="SMART" id="SM00690"/>
    </source>
</evidence>
<dbReference type="AlphaFoldDB" id="A0A9P0CGC8"/>
<dbReference type="EMBL" id="OV651813">
    <property type="protein sequence ID" value="CAH1099583.1"/>
    <property type="molecule type" value="Genomic_DNA"/>
</dbReference>
<gene>
    <name evidence="3" type="ORF">PSYICH_LOCUS132</name>
</gene>
<dbReference type="Proteomes" id="UP001153636">
    <property type="component" value="Chromosome 1"/>
</dbReference>
<name>A0A9P0CGC8_9CUCU</name>
<dbReference type="PANTHER" id="PTHR31927">
    <property type="entry name" value="FI07246P-RELATED-RELATED"/>
    <property type="match status" value="1"/>
</dbReference>
<evidence type="ECO:0000313" key="3">
    <source>
        <dbReference type="EMBL" id="CAH1099583.1"/>
    </source>
</evidence>
<accession>A0A9P0CGC8</accession>
<dbReference type="GO" id="GO:0008010">
    <property type="term" value="F:structural constituent of chitin-based larval cuticle"/>
    <property type="evidence" value="ECO:0007669"/>
    <property type="project" value="TreeGrafter"/>
</dbReference>
<dbReference type="InterPro" id="IPR004145">
    <property type="entry name" value="DUF243"/>
</dbReference>